<comment type="caution">
    <text evidence="3">The sequence shown here is derived from an EMBL/GenBank/DDBJ whole genome shotgun (WGS) entry which is preliminary data.</text>
</comment>
<feature type="transmembrane region" description="Helical" evidence="1">
    <location>
        <begin position="46"/>
        <end position="69"/>
    </location>
</feature>
<dbReference type="InterPro" id="IPR050697">
    <property type="entry name" value="Adenylyl/Guanylyl_Cyclase_3/4"/>
</dbReference>
<evidence type="ECO:0000313" key="4">
    <source>
        <dbReference type="Proteomes" id="UP000249590"/>
    </source>
</evidence>
<dbReference type="GO" id="GO:0004016">
    <property type="term" value="F:adenylate cyclase activity"/>
    <property type="evidence" value="ECO:0007669"/>
    <property type="project" value="UniProtKB-ARBA"/>
</dbReference>
<accession>A0A8B2NGC6</accession>
<name>A0A8B2NGC6_9HYPH</name>
<dbReference type="GO" id="GO:0035556">
    <property type="term" value="P:intracellular signal transduction"/>
    <property type="evidence" value="ECO:0007669"/>
    <property type="project" value="InterPro"/>
</dbReference>
<dbReference type="PANTHER" id="PTHR43081:SF1">
    <property type="entry name" value="ADENYLATE CYCLASE, TERMINAL-DIFFERENTIATION SPECIFIC"/>
    <property type="match status" value="1"/>
</dbReference>
<protein>
    <recommendedName>
        <fullName evidence="2">Guanylate cyclase domain-containing protein</fullName>
    </recommendedName>
</protein>
<dbReference type="OrthoDB" id="9789782at2"/>
<feature type="domain" description="Guanylate cyclase" evidence="2">
    <location>
        <begin position="286"/>
        <end position="406"/>
    </location>
</feature>
<sequence length="495" mass="51350">MPNAHASDVAAGPATDLIETDFPSLARRPAPRPTGAANPYPLLRRFLVVVLPVLALALTGLLIASVHALSTIAERVYEADAAGRHVSMAAIVGTAAPDALEAIAGGRFPEPADAARTQALLAEKAEMFSLTCVALIAPAGTAYVNEGPACPALGRERRKDIVAYIADQLSTPDARLFKAIEQPIPAWLVASVVPGAGGPVVIATLQASTPLDEVIGASIMSWIGGLGLALVVAVGIALFLVAQTQNEIDRRSETLSSARDRIARFVSRHVRTSALAPERARRSDCTVLFMDIRDFSSFAETASPDATAALVTTIAGIGFAAVEAHGGDVDRLIGDGLIARFDGPDRIDRAFDAAAEILRRTAAARTARGVGIGLMDGEVVEATIAVGDRADATILGRTVNVCARLCGTARAGEIVASVALVPPSTCRLVDAGTETLTLKGHRDPVSARRLRLTFGAPTGRMPAAAHEAPSRGRPLRAGAGVAITGRAVETLPREV</sequence>
<feature type="transmembrane region" description="Helical" evidence="1">
    <location>
        <begin position="184"/>
        <end position="207"/>
    </location>
</feature>
<dbReference type="GO" id="GO:0009190">
    <property type="term" value="P:cyclic nucleotide biosynthetic process"/>
    <property type="evidence" value="ECO:0007669"/>
    <property type="project" value="InterPro"/>
</dbReference>
<dbReference type="Pfam" id="PF00211">
    <property type="entry name" value="Guanylate_cyc"/>
    <property type="match status" value="1"/>
</dbReference>
<keyword evidence="1" id="KW-0472">Membrane</keyword>
<keyword evidence="1" id="KW-0812">Transmembrane</keyword>
<dbReference type="RefSeq" id="WP_111352635.1">
    <property type="nucleotide sequence ID" value="NZ_QHHQ01000016.1"/>
</dbReference>
<organism evidence="3 4">
    <name type="scientific">Acuticoccus sediminis</name>
    <dbReference type="NCBI Taxonomy" id="2184697"/>
    <lineage>
        <taxon>Bacteria</taxon>
        <taxon>Pseudomonadati</taxon>
        <taxon>Pseudomonadota</taxon>
        <taxon>Alphaproteobacteria</taxon>
        <taxon>Hyphomicrobiales</taxon>
        <taxon>Amorphaceae</taxon>
        <taxon>Acuticoccus</taxon>
    </lineage>
</organism>
<proteinExistence type="predicted"/>
<dbReference type="InterPro" id="IPR001054">
    <property type="entry name" value="A/G_cyclase"/>
</dbReference>
<evidence type="ECO:0000313" key="3">
    <source>
        <dbReference type="EMBL" id="RAH96103.1"/>
    </source>
</evidence>
<dbReference type="PROSITE" id="PS50125">
    <property type="entry name" value="GUANYLATE_CYCLASE_2"/>
    <property type="match status" value="1"/>
</dbReference>
<dbReference type="Gene3D" id="3.30.70.1230">
    <property type="entry name" value="Nucleotide cyclase"/>
    <property type="match status" value="1"/>
</dbReference>
<evidence type="ECO:0000259" key="2">
    <source>
        <dbReference type="PROSITE" id="PS50125"/>
    </source>
</evidence>
<keyword evidence="4" id="KW-1185">Reference proteome</keyword>
<feature type="transmembrane region" description="Helical" evidence="1">
    <location>
        <begin position="219"/>
        <end position="242"/>
    </location>
</feature>
<dbReference type="InterPro" id="IPR029787">
    <property type="entry name" value="Nucleotide_cyclase"/>
</dbReference>
<dbReference type="AlphaFoldDB" id="A0A8B2NGC6"/>
<dbReference type="EMBL" id="QHHQ01000016">
    <property type="protein sequence ID" value="RAH96103.1"/>
    <property type="molecule type" value="Genomic_DNA"/>
</dbReference>
<dbReference type="CDD" id="cd07302">
    <property type="entry name" value="CHD"/>
    <property type="match status" value="1"/>
</dbReference>
<dbReference type="SUPFAM" id="SSF55073">
    <property type="entry name" value="Nucleotide cyclase"/>
    <property type="match status" value="1"/>
</dbReference>
<dbReference type="Proteomes" id="UP000249590">
    <property type="component" value="Unassembled WGS sequence"/>
</dbReference>
<reference evidence="3 4" key="1">
    <citation type="submission" date="2018-05" db="EMBL/GenBank/DDBJ databases">
        <title>Acuticoccus sediminis sp. nov., isolated from deep-sea sediment of Indian Ocean.</title>
        <authorList>
            <person name="Liu X."/>
            <person name="Lai Q."/>
            <person name="Du Y."/>
            <person name="Sun F."/>
            <person name="Zhang X."/>
            <person name="Wang S."/>
            <person name="Shao Z."/>
        </authorList>
    </citation>
    <scope>NUCLEOTIDE SEQUENCE [LARGE SCALE GENOMIC DNA]</scope>
    <source>
        <strain evidence="3 4">PTG4-2</strain>
    </source>
</reference>
<gene>
    <name evidence="3" type="ORF">DLJ53_33285</name>
</gene>
<evidence type="ECO:0000256" key="1">
    <source>
        <dbReference type="SAM" id="Phobius"/>
    </source>
</evidence>
<keyword evidence="1" id="KW-1133">Transmembrane helix</keyword>
<dbReference type="PANTHER" id="PTHR43081">
    <property type="entry name" value="ADENYLATE CYCLASE, TERMINAL-DIFFERENTIATION SPECIFIC-RELATED"/>
    <property type="match status" value="1"/>
</dbReference>